<dbReference type="HOGENOM" id="CLU_1051115_0_0_1"/>
<dbReference type="AlphaFoldDB" id="M1V6W2"/>
<dbReference type="Proteomes" id="UP000007014">
    <property type="component" value="Chromosome 18"/>
</dbReference>
<dbReference type="GeneID" id="16997012"/>
<keyword evidence="1" id="KW-0175">Coiled coil</keyword>
<sequence length="265" mass="29335">MPAPPTLAQLCTDALARNCSCLAELHGAELFDGQLATILQGARPRDLRRLARCNGLPLYDSLEHSTSERTVQASFGVVVLTGSDWVDSDLDDAVDDQKEAWTLVTARGAAQLSASMRLSLNLALEQRWKQLYFSRARVEGVPSSSPNAIAASATLGLPSGAVSWSAAYAQQERETRRQLRLACARLRHRRIEMEQERASKRIRVLPLHTVTSQRASLVELQSERLSETSSIALTSRHKLNETSTRTRLVARFRHCSPSFRKLSGT</sequence>
<keyword evidence="3" id="KW-1185">Reference proteome</keyword>
<evidence type="ECO:0000256" key="1">
    <source>
        <dbReference type="SAM" id="Coils"/>
    </source>
</evidence>
<organism evidence="2 3">
    <name type="scientific">Cyanidioschyzon merolae (strain NIES-3377 / 10D)</name>
    <name type="common">Unicellular red alga</name>
    <dbReference type="NCBI Taxonomy" id="280699"/>
    <lineage>
        <taxon>Eukaryota</taxon>
        <taxon>Rhodophyta</taxon>
        <taxon>Bangiophyceae</taxon>
        <taxon>Cyanidiales</taxon>
        <taxon>Cyanidiaceae</taxon>
        <taxon>Cyanidioschyzon</taxon>
    </lineage>
</organism>
<dbReference type="OrthoDB" id="10551101at2759"/>
<accession>M1V6W2</accession>
<dbReference type="KEGG" id="cme:CYME_CMR363C"/>
<evidence type="ECO:0000313" key="3">
    <source>
        <dbReference type="Proteomes" id="UP000007014"/>
    </source>
</evidence>
<dbReference type="EMBL" id="AP006500">
    <property type="protein sequence ID" value="BAM82560.1"/>
    <property type="molecule type" value="Genomic_DNA"/>
</dbReference>
<reference evidence="2 3" key="2">
    <citation type="journal article" date="2007" name="BMC Biol.">
        <title>A 100%-complete sequence reveals unusually simple genomic features in the hot-spring red alga Cyanidioschyzon merolae.</title>
        <authorList>
            <person name="Nozaki H."/>
            <person name="Takano H."/>
            <person name="Misumi O."/>
            <person name="Terasawa K."/>
            <person name="Matsuzaki M."/>
            <person name="Maruyama S."/>
            <person name="Nishida K."/>
            <person name="Yagisawa F."/>
            <person name="Yoshida Y."/>
            <person name="Fujiwara T."/>
            <person name="Takio S."/>
            <person name="Tamura K."/>
            <person name="Chung S.J."/>
            <person name="Nakamura S."/>
            <person name="Kuroiwa H."/>
            <person name="Tanaka K."/>
            <person name="Sato N."/>
            <person name="Kuroiwa T."/>
        </authorList>
    </citation>
    <scope>NUCLEOTIDE SEQUENCE [LARGE SCALE GENOMIC DNA]</scope>
    <source>
        <strain evidence="2 3">10D</strain>
    </source>
</reference>
<dbReference type="RefSeq" id="XP_005538596.1">
    <property type="nucleotide sequence ID" value="XM_005538539.1"/>
</dbReference>
<proteinExistence type="predicted"/>
<name>M1V6W2_CYAM1</name>
<gene>
    <name evidence="2" type="ORF">CYME_CMR363C</name>
</gene>
<evidence type="ECO:0000313" key="2">
    <source>
        <dbReference type="EMBL" id="BAM82560.1"/>
    </source>
</evidence>
<protein>
    <submittedName>
        <fullName evidence="2">Uncharacterized protein</fullName>
    </submittedName>
</protein>
<dbReference type="Gramene" id="CMR363CT">
    <property type="protein sequence ID" value="CMR363CT"/>
    <property type="gene ID" value="CMR363C"/>
</dbReference>
<reference evidence="2 3" key="1">
    <citation type="journal article" date="2004" name="Nature">
        <title>Genome sequence of the ultrasmall unicellular red alga Cyanidioschyzon merolae 10D.</title>
        <authorList>
            <person name="Matsuzaki M."/>
            <person name="Misumi O."/>
            <person name="Shin-i T."/>
            <person name="Maruyama S."/>
            <person name="Takahara M."/>
            <person name="Miyagishima S."/>
            <person name="Mori T."/>
            <person name="Nishida K."/>
            <person name="Yagisawa F."/>
            <person name="Nishida K."/>
            <person name="Yoshida Y."/>
            <person name="Nishimura Y."/>
            <person name="Nakao S."/>
            <person name="Kobayashi T."/>
            <person name="Momoyama Y."/>
            <person name="Higashiyama T."/>
            <person name="Minoda A."/>
            <person name="Sano M."/>
            <person name="Nomoto H."/>
            <person name="Oishi K."/>
            <person name="Hayashi H."/>
            <person name="Ohta F."/>
            <person name="Nishizaka S."/>
            <person name="Haga S."/>
            <person name="Miura S."/>
            <person name="Morishita T."/>
            <person name="Kabeya Y."/>
            <person name="Terasawa K."/>
            <person name="Suzuki Y."/>
            <person name="Ishii Y."/>
            <person name="Asakawa S."/>
            <person name="Takano H."/>
            <person name="Ohta N."/>
            <person name="Kuroiwa H."/>
            <person name="Tanaka K."/>
            <person name="Shimizu N."/>
            <person name="Sugano S."/>
            <person name="Sato N."/>
            <person name="Nozaki H."/>
            <person name="Ogasawara N."/>
            <person name="Kohara Y."/>
            <person name="Kuroiwa T."/>
        </authorList>
    </citation>
    <scope>NUCLEOTIDE SEQUENCE [LARGE SCALE GENOMIC DNA]</scope>
    <source>
        <strain evidence="2 3">10D</strain>
    </source>
</reference>
<feature type="coiled-coil region" evidence="1">
    <location>
        <begin position="169"/>
        <end position="196"/>
    </location>
</feature>